<dbReference type="SUPFAM" id="SSF55073">
    <property type="entry name" value="Nucleotide cyclase"/>
    <property type="match status" value="1"/>
</dbReference>
<dbReference type="eggNOG" id="COG3706">
    <property type="taxonomic scope" value="Bacteria"/>
</dbReference>
<dbReference type="PANTHER" id="PTHR45138:SF9">
    <property type="entry name" value="DIGUANYLATE CYCLASE DGCM-RELATED"/>
    <property type="match status" value="1"/>
</dbReference>
<evidence type="ECO:0000256" key="3">
    <source>
        <dbReference type="ARBA" id="ARBA00004665"/>
    </source>
</evidence>
<feature type="transmembrane region" description="Helical" evidence="10">
    <location>
        <begin position="326"/>
        <end position="347"/>
    </location>
</feature>
<dbReference type="Proteomes" id="UP000006859">
    <property type="component" value="Chromosome"/>
</dbReference>
<dbReference type="Pfam" id="PF00990">
    <property type="entry name" value="GGDEF"/>
    <property type="match status" value="1"/>
</dbReference>
<dbReference type="CDD" id="cd01949">
    <property type="entry name" value="GGDEF"/>
    <property type="match status" value="1"/>
</dbReference>
<evidence type="ECO:0000256" key="5">
    <source>
        <dbReference type="ARBA" id="ARBA00022475"/>
    </source>
</evidence>
<reference evidence="12 13" key="1">
    <citation type="journal article" date="2011" name="J. Bacteriol.">
        <title>Genome sequence of the plant-pathogenic bacterium Dickeya dadantii 3937.</title>
        <authorList>
            <person name="Glasner J.D."/>
            <person name="Yang C.H."/>
            <person name="Reverchon S."/>
            <person name="Hugouvieux-Cotte-Pattat N."/>
            <person name="Condemine G."/>
            <person name="Bohin J.P."/>
            <person name="Van Gijsegem F."/>
            <person name="Yang S."/>
            <person name="Franza T."/>
            <person name="Expert D."/>
            <person name="Plunkett G. III"/>
            <person name="San Francisco M.J."/>
            <person name="Charkowski A.O."/>
            <person name="Py B."/>
            <person name="Bell K."/>
            <person name="Rauscher L."/>
            <person name="Rodriguez-Palenzuela P."/>
            <person name="Toussaint A."/>
            <person name="Holeva M.C."/>
            <person name="He S.Y."/>
            <person name="Douet V."/>
            <person name="Boccara M."/>
            <person name="Blanco C."/>
            <person name="Toth I."/>
            <person name="Anderson B.D."/>
            <person name="Biehl B.S."/>
            <person name="Mau B."/>
            <person name="Flynn S.M."/>
            <person name="Barras F."/>
            <person name="Lindeberg M."/>
            <person name="Birch P.R."/>
            <person name="Tsuyumu S."/>
            <person name="Shi X."/>
            <person name="Hibbing M."/>
            <person name="Yap M.N."/>
            <person name="Carpentier M."/>
            <person name="Dassa E."/>
            <person name="Umehara M."/>
            <person name="Kim J.F."/>
            <person name="Rusch M."/>
            <person name="Soni P."/>
            <person name="Mayhew G.F."/>
            <person name="Fouts D.E."/>
            <person name="Gill S.R."/>
            <person name="Blattner F.R."/>
            <person name="Keen N.T."/>
            <person name="Perna N.T."/>
        </authorList>
    </citation>
    <scope>NUCLEOTIDE SEQUENCE [LARGE SCALE GENOMIC DNA]</scope>
    <source>
        <strain evidence="12 13">3937</strain>
    </source>
</reference>
<keyword evidence="13" id="KW-1185">Reference proteome</keyword>
<dbReference type="AlphaFoldDB" id="E0SGP9"/>
<evidence type="ECO:0000256" key="6">
    <source>
        <dbReference type="ARBA" id="ARBA00022692"/>
    </source>
</evidence>
<evidence type="ECO:0000313" key="13">
    <source>
        <dbReference type="Proteomes" id="UP000006859"/>
    </source>
</evidence>
<dbReference type="InterPro" id="IPR000160">
    <property type="entry name" value="GGDEF_dom"/>
</dbReference>
<evidence type="ECO:0000256" key="2">
    <source>
        <dbReference type="ARBA" id="ARBA00004651"/>
    </source>
</evidence>
<evidence type="ECO:0000256" key="10">
    <source>
        <dbReference type="SAM" id="Phobius"/>
    </source>
</evidence>
<dbReference type="PANTHER" id="PTHR45138">
    <property type="entry name" value="REGULATORY COMPONENTS OF SENSORY TRANSDUCTION SYSTEM"/>
    <property type="match status" value="1"/>
</dbReference>
<dbReference type="InterPro" id="IPR029787">
    <property type="entry name" value="Nucleotide_cyclase"/>
</dbReference>
<dbReference type="EMBL" id="CP002038">
    <property type="protein sequence ID" value="ADM97698.1"/>
    <property type="molecule type" value="Genomic_DNA"/>
</dbReference>
<evidence type="ECO:0000259" key="11">
    <source>
        <dbReference type="PROSITE" id="PS50887"/>
    </source>
</evidence>
<dbReference type="GO" id="GO:0052621">
    <property type="term" value="F:diguanylate cyclase activity"/>
    <property type="evidence" value="ECO:0007669"/>
    <property type="project" value="UniProtKB-EC"/>
</dbReference>
<evidence type="ECO:0000256" key="1">
    <source>
        <dbReference type="ARBA" id="ARBA00001946"/>
    </source>
</evidence>
<protein>
    <recommendedName>
        <fullName evidence="4">diguanylate cyclase</fullName>
        <ecNumber evidence="4">2.7.7.65</ecNumber>
    </recommendedName>
</protein>
<evidence type="ECO:0000256" key="9">
    <source>
        <dbReference type="ARBA" id="ARBA00034247"/>
    </source>
</evidence>
<dbReference type="EC" id="2.7.7.65" evidence="4"/>
<dbReference type="FunFam" id="3.30.70.270:FF:000001">
    <property type="entry name" value="Diguanylate cyclase domain protein"/>
    <property type="match status" value="1"/>
</dbReference>
<accession>E0SGP9</accession>
<dbReference type="CDD" id="cd12915">
    <property type="entry name" value="PDC2_DGC_like"/>
    <property type="match status" value="1"/>
</dbReference>
<gene>
    <name evidence="12" type="ordered locus">Dda3937_00796</name>
</gene>
<keyword evidence="5" id="KW-1003">Cell membrane</keyword>
<name>E0SGP9_DICD3</name>
<dbReference type="CDD" id="cd12914">
    <property type="entry name" value="PDC1_DGC_like"/>
    <property type="match status" value="1"/>
</dbReference>
<feature type="domain" description="GGDEF" evidence="11">
    <location>
        <begin position="408"/>
        <end position="544"/>
    </location>
</feature>
<comment type="subcellular location">
    <subcellularLocation>
        <location evidence="2">Cell membrane</location>
        <topology evidence="2">Multi-pass membrane protein</topology>
    </subcellularLocation>
</comment>
<dbReference type="GO" id="GO:0005886">
    <property type="term" value="C:plasma membrane"/>
    <property type="evidence" value="ECO:0007669"/>
    <property type="project" value="UniProtKB-SubCell"/>
</dbReference>
<dbReference type="InterPro" id="IPR033479">
    <property type="entry name" value="dCache_1"/>
</dbReference>
<organism evidence="12 13">
    <name type="scientific">Dickeya dadantii (strain 3937)</name>
    <name type="common">Erwinia chrysanthemi (strain 3937)</name>
    <dbReference type="NCBI Taxonomy" id="198628"/>
    <lineage>
        <taxon>Bacteria</taxon>
        <taxon>Pseudomonadati</taxon>
        <taxon>Pseudomonadota</taxon>
        <taxon>Gammaproteobacteria</taxon>
        <taxon>Enterobacterales</taxon>
        <taxon>Pectobacteriaceae</taxon>
        <taxon>Dickeya</taxon>
    </lineage>
</organism>
<feature type="transmembrane region" description="Helical" evidence="10">
    <location>
        <begin position="51"/>
        <end position="73"/>
    </location>
</feature>
<dbReference type="Pfam" id="PF02743">
    <property type="entry name" value="dCache_1"/>
    <property type="match status" value="1"/>
</dbReference>
<evidence type="ECO:0000313" key="12">
    <source>
        <dbReference type="EMBL" id="ADM97698.1"/>
    </source>
</evidence>
<sequence length="544" mass="61363">MAIVGHRLKYQVACLYRVVVLLRTHMSNNNNSLFSALRFLRSLPFHTSPGITMMAFLAVCSLIFVTTSIWNFLDSYQRMLVDAEKNVTNLSVAMSRQAEDTFVPIEVAIDDMLRELSQTGMLDSTRVKNVLDTHRAVLPQLVGFYLFDEKGNLISSTGNGPLYIYNAGRREYFTWLRDNNTTSLFIGKVNVSTITRRRIIPVAKRINGPNGEFKGVFLATIDHNYFGNFYSYFSLDYDGVLSLMNADGHAIYLYPNREQYINSNFADGGLFEKSRLEQGSGNGIWRTTLDNRVRIVGYVKLKRYPLVVAASLDRGALQTRWLTENISAMLLNIMVLFAMFVLGGFVLKQIRLTVKNKEAISRLHQEESDKNKVLQKLALVDPLTKLANRRRFDLYLDQSLTRAREEGGLLSLIMLDVDFFKRYNDTYGHVLGDRCLTQLGGVLNGLLLPDGALAARYGGEEFAIILPGMNGEQAAVYGERVVESVRRCAIQHQASLLPRLVVTVSVGVYSHSSDNPCDIQRLKEGADQALYLAKKKGRDRCVRL</sequence>
<dbReference type="Gene3D" id="3.30.450.20">
    <property type="entry name" value="PAS domain"/>
    <property type="match status" value="2"/>
</dbReference>
<keyword evidence="8 10" id="KW-0472">Membrane</keyword>
<comment type="catalytic activity">
    <reaction evidence="9">
        <text>2 GTP = 3',3'-c-di-GMP + 2 diphosphate</text>
        <dbReference type="Rhea" id="RHEA:24898"/>
        <dbReference type="ChEBI" id="CHEBI:33019"/>
        <dbReference type="ChEBI" id="CHEBI:37565"/>
        <dbReference type="ChEBI" id="CHEBI:58805"/>
        <dbReference type="EC" id="2.7.7.65"/>
    </reaction>
</comment>
<evidence type="ECO:0000256" key="4">
    <source>
        <dbReference type="ARBA" id="ARBA00012528"/>
    </source>
</evidence>
<dbReference type="PROSITE" id="PS50887">
    <property type="entry name" value="GGDEF"/>
    <property type="match status" value="1"/>
</dbReference>
<comment type="pathway">
    <text evidence="3">Purine metabolism; 3',5'-cyclic di-GMP biosynthesis.</text>
</comment>
<proteinExistence type="predicted"/>
<dbReference type="Gene3D" id="3.30.70.270">
    <property type="match status" value="1"/>
</dbReference>
<dbReference type="STRING" id="198628.Dda3937_00796"/>
<dbReference type="HOGENOM" id="CLU_000445_134_2_6"/>
<dbReference type="NCBIfam" id="TIGR00254">
    <property type="entry name" value="GGDEF"/>
    <property type="match status" value="1"/>
</dbReference>
<dbReference type="InterPro" id="IPR043128">
    <property type="entry name" value="Rev_trsase/Diguanyl_cyclase"/>
</dbReference>
<comment type="cofactor">
    <cofactor evidence="1">
        <name>Mg(2+)</name>
        <dbReference type="ChEBI" id="CHEBI:18420"/>
    </cofactor>
</comment>
<dbReference type="InterPro" id="IPR050469">
    <property type="entry name" value="Diguanylate_Cyclase"/>
</dbReference>
<dbReference type="KEGG" id="ddd:Dda3937_00796"/>
<evidence type="ECO:0000256" key="7">
    <source>
        <dbReference type="ARBA" id="ARBA00022989"/>
    </source>
</evidence>
<keyword evidence="7 10" id="KW-1133">Transmembrane helix</keyword>
<dbReference type="SMART" id="SM00267">
    <property type="entry name" value="GGDEF"/>
    <property type="match status" value="1"/>
</dbReference>
<keyword evidence="6 10" id="KW-0812">Transmembrane</keyword>
<evidence type="ECO:0000256" key="8">
    <source>
        <dbReference type="ARBA" id="ARBA00023136"/>
    </source>
</evidence>